<protein>
    <submittedName>
        <fullName evidence="2">Uncharacterized protein</fullName>
    </submittedName>
</protein>
<reference evidence="2 3" key="1">
    <citation type="submission" date="2014-09" db="EMBL/GenBank/DDBJ databases">
        <title>Vibrio maritimus JCM 19235. (C45) whole genome shotgun sequence.</title>
        <authorList>
            <person name="Sawabe T."/>
            <person name="Meirelles P."/>
            <person name="Nakanishi M."/>
            <person name="Sayaka M."/>
            <person name="Hattori M."/>
            <person name="Ohkuma M."/>
        </authorList>
    </citation>
    <scope>NUCLEOTIDE SEQUENCE [LARGE SCALE GENOMIC DNA]</scope>
    <source>
        <strain evidence="3">JCM19235</strain>
    </source>
</reference>
<keyword evidence="3" id="KW-1185">Reference proteome</keyword>
<feature type="region of interest" description="Disordered" evidence="1">
    <location>
        <begin position="1"/>
        <end position="39"/>
    </location>
</feature>
<comment type="caution">
    <text evidence="2">The sequence shown here is derived from an EMBL/GenBank/DDBJ whole genome shotgun (WGS) entry which is preliminary data.</text>
</comment>
<evidence type="ECO:0000313" key="2">
    <source>
        <dbReference type="EMBL" id="GAL22953.1"/>
    </source>
</evidence>
<organism evidence="2 3">
    <name type="scientific">Vibrio maritimus</name>
    <dbReference type="NCBI Taxonomy" id="990268"/>
    <lineage>
        <taxon>Bacteria</taxon>
        <taxon>Pseudomonadati</taxon>
        <taxon>Pseudomonadota</taxon>
        <taxon>Gammaproteobacteria</taxon>
        <taxon>Vibrionales</taxon>
        <taxon>Vibrionaceae</taxon>
        <taxon>Vibrio</taxon>
    </lineage>
</organism>
<gene>
    <name evidence="2" type="ORF">JCM19235_1254</name>
</gene>
<evidence type="ECO:0000313" key="3">
    <source>
        <dbReference type="Proteomes" id="UP000029228"/>
    </source>
</evidence>
<dbReference type="Proteomes" id="UP000029228">
    <property type="component" value="Unassembled WGS sequence"/>
</dbReference>
<sequence length="39" mass="3977">MIRSKVNGSGSNTGNGKSEGGQQIGSGIARISHALHNKK</sequence>
<evidence type="ECO:0000256" key="1">
    <source>
        <dbReference type="SAM" id="MobiDB-lite"/>
    </source>
</evidence>
<accession>A0A090S837</accession>
<feature type="compositionally biased region" description="Gly residues" evidence="1">
    <location>
        <begin position="11"/>
        <end position="24"/>
    </location>
</feature>
<proteinExistence type="predicted"/>
<dbReference type="STRING" id="990268.JCM19235_1254"/>
<dbReference type="EMBL" id="BBMR01000017">
    <property type="protein sequence ID" value="GAL22953.1"/>
    <property type="molecule type" value="Genomic_DNA"/>
</dbReference>
<dbReference type="AlphaFoldDB" id="A0A090S837"/>
<reference evidence="2 3" key="2">
    <citation type="submission" date="2014-09" db="EMBL/GenBank/DDBJ databases">
        <authorList>
            <consortium name="NBRP consortium"/>
            <person name="Sawabe T."/>
            <person name="Meirelles P."/>
            <person name="Nakanishi M."/>
            <person name="Sayaka M."/>
            <person name="Hattori M."/>
            <person name="Ohkuma M."/>
        </authorList>
    </citation>
    <scope>NUCLEOTIDE SEQUENCE [LARGE SCALE GENOMIC DNA]</scope>
    <source>
        <strain evidence="3">JCM19235</strain>
    </source>
</reference>
<name>A0A090S837_9VIBR</name>